<dbReference type="GO" id="GO:0030425">
    <property type="term" value="C:dendrite"/>
    <property type="evidence" value="ECO:0007669"/>
    <property type="project" value="TreeGrafter"/>
</dbReference>
<feature type="transmembrane region" description="Helical" evidence="10">
    <location>
        <begin position="245"/>
        <end position="267"/>
    </location>
</feature>
<keyword evidence="8 9" id="KW-0807">Transducer</keyword>
<evidence type="ECO:0000256" key="10">
    <source>
        <dbReference type="SAM" id="Phobius"/>
    </source>
</evidence>
<keyword evidence="2" id="KW-1003">Cell membrane</keyword>
<comment type="caution">
    <text evidence="12">The sequence shown here is derived from an EMBL/GenBank/DDBJ whole genome shotgun (WGS) entry which is preliminary data.</text>
</comment>
<dbReference type="PRINTS" id="PR00237">
    <property type="entry name" value="GPCRRHODOPSN"/>
</dbReference>
<feature type="transmembrane region" description="Helical" evidence="10">
    <location>
        <begin position="63"/>
        <end position="86"/>
    </location>
</feature>
<keyword evidence="6 10" id="KW-0472">Membrane</keyword>
<accession>A0AAD9R0P7</accession>
<dbReference type="AlphaFoldDB" id="A0AAD9R0P7"/>
<name>A0AAD9R0P7_ACRCE</name>
<sequence>MANFSSPAGNINNLSLSSFSIDVRDFHATVVALSFEILLALFGNALVILAFYRSHFLRTVTNFFVVSLAVADVLVASLSMPCWLFILVADIKNIPKGDQLSQTVLYYSWQFIDILCSTASIVNLCMISIDRHMAINSPLTYHSRMTPRRAKASIAFGWLYAFLCASLSIVTVVKPVKITAGPVYGVFISFAAFFIPLSILIAVYGKIFFVSLRQVRLIHSIRSVIQGINCENTFKFRFELKLTKILGVVVGAFIICWAPFFSMVFVTAVCRACPSNFNRVWVNSSKWLHYSNSLINPLIYVLFTRSFRTAFQQILRGFCCKGDCGIRRGPSTDPERGECGT</sequence>
<evidence type="ECO:0000256" key="6">
    <source>
        <dbReference type="ARBA" id="ARBA00023136"/>
    </source>
</evidence>
<dbReference type="EMBL" id="JARQWQ010000007">
    <property type="protein sequence ID" value="KAK2570591.1"/>
    <property type="molecule type" value="Genomic_DNA"/>
</dbReference>
<evidence type="ECO:0000313" key="12">
    <source>
        <dbReference type="EMBL" id="KAK2570591.1"/>
    </source>
</evidence>
<evidence type="ECO:0000259" key="11">
    <source>
        <dbReference type="PROSITE" id="PS50262"/>
    </source>
</evidence>
<feature type="domain" description="G-protein coupled receptors family 1 profile" evidence="11">
    <location>
        <begin position="43"/>
        <end position="300"/>
    </location>
</feature>
<evidence type="ECO:0000256" key="5">
    <source>
        <dbReference type="ARBA" id="ARBA00023040"/>
    </source>
</evidence>
<dbReference type="PANTHER" id="PTHR24247">
    <property type="entry name" value="5-HYDROXYTRYPTAMINE RECEPTOR"/>
    <property type="match status" value="1"/>
</dbReference>
<dbReference type="GO" id="GO:0007187">
    <property type="term" value="P:G protein-coupled receptor signaling pathway, coupled to cyclic nucleotide second messenger"/>
    <property type="evidence" value="ECO:0007669"/>
    <property type="project" value="TreeGrafter"/>
</dbReference>
<gene>
    <name evidence="12" type="ORF">P5673_004274</name>
</gene>
<dbReference type="GO" id="GO:0004993">
    <property type="term" value="F:G protein-coupled serotonin receptor activity"/>
    <property type="evidence" value="ECO:0007669"/>
    <property type="project" value="TreeGrafter"/>
</dbReference>
<feature type="transmembrane region" description="Helical" evidence="10">
    <location>
        <begin position="150"/>
        <end position="172"/>
    </location>
</feature>
<keyword evidence="4 10" id="KW-1133">Transmembrane helix</keyword>
<evidence type="ECO:0000256" key="3">
    <source>
        <dbReference type="ARBA" id="ARBA00022692"/>
    </source>
</evidence>
<comment type="subcellular location">
    <subcellularLocation>
        <location evidence="1">Cell membrane</location>
        <topology evidence="1">Multi-pass membrane protein</topology>
    </subcellularLocation>
</comment>
<dbReference type="PANTHER" id="PTHR24247:SF202">
    <property type="entry name" value="5-HYDROXYTRYPTAMINE RECEPTOR 1"/>
    <property type="match status" value="1"/>
</dbReference>
<evidence type="ECO:0000313" key="13">
    <source>
        <dbReference type="Proteomes" id="UP001249851"/>
    </source>
</evidence>
<feature type="transmembrane region" description="Helical" evidence="10">
    <location>
        <begin position="26"/>
        <end position="51"/>
    </location>
</feature>
<dbReference type="PROSITE" id="PS50262">
    <property type="entry name" value="G_PROTEIN_RECEP_F1_2"/>
    <property type="match status" value="1"/>
</dbReference>
<dbReference type="GO" id="GO:0005886">
    <property type="term" value="C:plasma membrane"/>
    <property type="evidence" value="ECO:0007669"/>
    <property type="project" value="UniProtKB-SubCell"/>
</dbReference>
<dbReference type="Gene3D" id="1.20.1070.10">
    <property type="entry name" value="Rhodopsin 7-helix transmembrane proteins"/>
    <property type="match status" value="1"/>
</dbReference>
<feature type="transmembrane region" description="Helical" evidence="10">
    <location>
        <begin position="184"/>
        <end position="209"/>
    </location>
</feature>
<dbReference type="Pfam" id="PF00001">
    <property type="entry name" value="7tm_1"/>
    <property type="match status" value="1"/>
</dbReference>
<feature type="transmembrane region" description="Helical" evidence="10">
    <location>
        <begin position="106"/>
        <end position="129"/>
    </location>
</feature>
<evidence type="ECO:0000256" key="4">
    <source>
        <dbReference type="ARBA" id="ARBA00022989"/>
    </source>
</evidence>
<protein>
    <submittedName>
        <fullName evidence="12">Dopamine receptor 1</fullName>
    </submittedName>
</protein>
<reference evidence="12" key="1">
    <citation type="journal article" date="2023" name="G3 (Bethesda)">
        <title>Whole genome assembly and annotation of the endangered Caribbean coral Acropora cervicornis.</title>
        <authorList>
            <person name="Selwyn J.D."/>
            <person name="Vollmer S.V."/>
        </authorList>
    </citation>
    <scope>NUCLEOTIDE SEQUENCE</scope>
    <source>
        <strain evidence="12">K2</strain>
    </source>
</reference>
<evidence type="ECO:0000256" key="8">
    <source>
        <dbReference type="ARBA" id="ARBA00023224"/>
    </source>
</evidence>
<dbReference type="PROSITE" id="PS00237">
    <property type="entry name" value="G_PROTEIN_RECEP_F1_1"/>
    <property type="match status" value="1"/>
</dbReference>
<dbReference type="CDD" id="cd14967">
    <property type="entry name" value="7tmA_amine_R-like"/>
    <property type="match status" value="1"/>
</dbReference>
<dbReference type="SUPFAM" id="SSF81321">
    <property type="entry name" value="Family A G protein-coupled receptor-like"/>
    <property type="match status" value="1"/>
</dbReference>
<dbReference type="GO" id="GO:0045202">
    <property type="term" value="C:synapse"/>
    <property type="evidence" value="ECO:0007669"/>
    <property type="project" value="GOC"/>
</dbReference>
<dbReference type="GO" id="GO:0007268">
    <property type="term" value="P:chemical synaptic transmission"/>
    <property type="evidence" value="ECO:0007669"/>
    <property type="project" value="TreeGrafter"/>
</dbReference>
<reference evidence="12" key="2">
    <citation type="journal article" date="2023" name="Science">
        <title>Genomic signatures of disease resistance in endangered staghorn corals.</title>
        <authorList>
            <person name="Vollmer S.V."/>
            <person name="Selwyn J.D."/>
            <person name="Despard B.A."/>
            <person name="Roesel C.L."/>
        </authorList>
    </citation>
    <scope>NUCLEOTIDE SEQUENCE</scope>
    <source>
        <strain evidence="12">K2</strain>
    </source>
</reference>
<dbReference type="InterPro" id="IPR000276">
    <property type="entry name" value="GPCR_Rhodpsn"/>
</dbReference>
<evidence type="ECO:0000256" key="9">
    <source>
        <dbReference type="RuleBase" id="RU000688"/>
    </source>
</evidence>
<feature type="transmembrane region" description="Helical" evidence="10">
    <location>
        <begin position="287"/>
        <end position="303"/>
    </location>
</feature>
<evidence type="ECO:0000256" key="7">
    <source>
        <dbReference type="ARBA" id="ARBA00023170"/>
    </source>
</evidence>
<keyword evidence="13" id="KW-1185">Reference proteome</keyword>
<keyword evidence="5 9" id="KW-0297">G-protein coupled receptor</keyword>
<dbReference type="Proteomes" id="UP001249851">
    <property type="component" value="Unassembled WGS sequence"/>
</dbReference>
<dbReference type="GO" id="GO:0030594">
    <property type="term" value="F:neurotransmitter receptor activity"/>
    <property type="evidence" value="ECO:0007669"/>
    <property type="project" value="TreeGrafter"/>
</dbReference>
<organism evidence="12 13">
    <name type="scientific">Acropora cervicornis</name>
    <name type="common">Staghorn coral</name>
    <dbReference type="NCBI Taxonomy" id="6130"/>
    <lineage>
        <taxon>Eukaryota</taxon>
        <taxon>Metazoa</taxon>
        <taxon>Cnidaria</taxon>
        <taxon>Anthozoa</taxon>
        <taxon>Hexacorallia</taxon>
        <taxon>Scleractinia</taxon>
        <taxon>Astrocoeniina</taxon>
        <taxon>Acroporidae</taxon>
        <taxon>Acropora</taxon>
    </lineage>
</organism>
<dbReference type="InterPro" id="IPR017452">
    <property type="entry name" value="GPCR_Rhodpsn_7TM"/>
</dbReference>
<proteinExistence type="inferred from homology"/>
<keyword evidence="3 9" id="KW-0812">Transmembrane</keyword>
<comment type="similarity">
    <text evidence="9">Belongs to the G-protein coupled receptor 1 family.</text>
</comment>
<keyword evidence="7 9" id="KW-0675">Receptor</keyword>
<evidence type="ECO:0000256" key="1">
    <source>
        <dbReference type="ARBA" id="ARBA00004651"/>
    </source>
</evidence>
<evidence type="ECO:0000256" key="2">
    <source>
        <dbReference type="ARBA" id="ARBA00022475"/>
    </source>
</evidence>